<sequence length="64" mass="6986">MLGKQLLDMLCCPACRGDLRYSPVAGELLCPKCRLAYAVKDDIPVMLIDEARKMAADEGDGENV</sequence>
<evidence type="ECO:0000313" key="3">
    <source>
        <dbReference type="Proteomes" id="UP000178735"/>
    </source>
</evidence>
<evidence type="ECO:0000256" key="1">
    <source>
        <dbReference type="HAMAP-Rule" id="MF_01187"/>
    </source>
</evidence>
<organism evidence="2 3">
    <name type="scientific">Candidatus Wallbacteria bacterium GWC2_49_35</name>
    <dbReference type="NCBI Taxonomy" id="1817813"/>
    <lineage>
        <taxon>Bacteria</taxon>
        <taxon>Candidatus Walliibacteriota</taxon>
    </lineage>
</organism>
<dbReference type="STRING" id="1817813.A2008_04925"/>
<comment type="caution">
    <text evidence="2">The sequence shown here is derived from an EMBL/GenBank/DDBJ whole genome shotgun (WGS) entry which is preliminary data.</text>
</comment>
<dbReference type="Gene3D" id="2.20.25.10">
    <property type="match status" value="1"/>
</dbReference>
<dbReference type="SUPFAM" id="SSF158997">
    <property type="entry name" value="Trm112p-like"/>
    <property type="match status" value="1"/>
</dbReference>
<proteinExistence type="inferred from homology"/>
<dbReference type="InterPro" id="IPR005651">
    <property type="entry name" value="Trm112-like"/>
</dbReference>
<protein>
    <recommendedName>
        <fullName evidence="1">UPF0434 protein A2008_04925</fullName>
    </recommendedName>
</protein>
<name>A0A1F7WVJ4_9BACT</name>
<evidence type="ECO:0000313" key="2">
    <source>
        <dbReference type="EMBL" id="OGM06158.1"/>
    </source>
</evidence>
<dbReference type="Pfam" id="PF03966">
    <property type="entry name" value="Trm112p"/>
    <property type="match status" value="1"/>
</dbReference>
<reference evidence="2 3" key="1">
    <citation type="journal article" date="2016" name="Nat. Commun.">
        <title>Thousands of microbial genomes shed light on interconnected biogeochemical processes in an aquifer system.</title>
        <authorList>
            <person name="Anantharaman K."/>
            <person name="Brown C.T."/>
            <person name="Hug L.A."/>
            <person name="Sharon I."/>
            <person name="Castelle C.J."/>
            <person name="Probst A.J."/>
            <person name="Thomas B.C."/>
            <person name="Singh A."/>
            <person name="Wilkins M.J."/>
            <person name="Karaoz U."/>
            <person name="Brodie E.L."/>
            <person name="Williams K.H."/>
            <person name="Hubbard S.S."/>
            <person name="Banfield J.F."/>
        </authorList>
    </citation>
    <scope>NUCLEOTIDE SEQUENCE [LARGE SCALE GENOMIC DNA]</scope>
</reference>
<dbReference type="HAMAP" id="MF_01187">
    <property type="entry name" value="UPF0434"/>
    <property type="match status" value="1"/>
</dbReference>
<dbReference type="PANTHER" id="PTHR33505">
    <property type="entry name" value="ZGC:162634"/>
    <property type="match status" value="1"/>
</dbReference>
<keyword evidence="2" id="KW-0418">Kinase</keyword>
<comment type="similarity">
    <text evidence="1">Belongs to the UPF0434 family.</text>
</comment>
<gene>
    <name evidence="2" type="ORF">A2008_04925</name>
</gene>
<dbReference type="EMBL" id="MGFH01000078">
    <property type="protein sequence ID" value="OGM06158.1"/>
    <property type="molecule type" value="Genomic_DNA"/>
</dbReference>
<accession>A0A1F7WVJ4</accession>
<dbReference type="AlphaFoldDB" id="A0A1F7WVJ4"/>
<dbReference type="GO" id="GO:0005829">
    <property type="term" value="C:cytosol"/>
    <property type="evidence" value="ECO:0007669"/>
    <property type="project" value="TreeGrafter"/>
</dbReference>
<dbReference type="GO" id="GO:0016301">
    <property type="term" value="F:kinase activity"/>
    <property type="evidence" value="ECO:0007669"/>
    <property type="project" value="UniProtKB-KW"/>
</dbReference>
<keyword evidence="2" id="KW-0808">Transferase</keyword>
<dbReference type="Proteomes" id="UP000178735">
    <property type="component" value="Unassembled WGS sequence"/>
</dbReference>
<dbReference type="PANTHER" id="PTHR33505:SF4">
    <property type="entry name" value="PROTEIN PREY, MITOCHONDRIAL"/>
    <property type="match status" value="1"/>
</dbReference>